<comment type="caution">
    <text evidence="5">Lacks conserved residue(s) required for the propagation of feature annotation.</text>
</comment>
<keyword evidence="4 5" id="KW-0418">Kinase</keyword>
<keyword evidence="2 5" id="KW-0545">Nucleotide biosynthesis</keyword>
<dbReference type="PRINTS" id="PR00094">
    <property type="entry name" value="ADENYLTKNASE"/>
</dbReference>
<dbReference type="InterPro" id="IPR027417">
    <property type="entry name" value="P-loop_NTPase"/>
</dbReference>
<feature type="binding site" evidence="5">
    <location>
        <begin position="86"/>
        <end position="89"/>
    </location>
    <ligand>
        <name>AMP</name>
        <dbReference type="ChEBI" id="CHEBI:456215"/>
    </ligand>
</feature>
<feature type="binding site" evidence="5">
    <location>
        <position position="136"/>
    </location>
    <ligand>
        <name>ATP</name>
        <dbReference type="ChEBI" id="CHEBI:30616"/>
    </ligand>
</feature>
<proteinExistence type="inferred from homology"/>
<dbReference type="Proteomes" id="UP000326169">
    <property type="component" value="Unassembled WGS sequence"/>
</dbReference>
<keyword evidence="5" id="KW-0963">Cytoplasm</keyword>
<evidence type="ECO:0000256" key="5">
    <source>
        <dbReference type="HAMAP-Rule" id="MF_00235"/>
    </source>
</evidence>
<accession>A0A5M3T439</accession>
<feature type="binding site" evidence="5">
    <location>
        <position position="32"/>
    </location>
    <ligand>
        <name>AMP</name>
        <dbReference type="ChEBI" id="CHEBI:456215"/>
    </ligand>
</feature>
<organism evidence="8 9">
    <name type="scientific">Limnospira platensis NIES-46</name>
    <dbReference type="NCBI Taxonomy" id="1236695"/>
    <lineage>
        <taxon>Bacteria</taxon>
        <taxon>Bacillati</taxon>
        <taxon>Cyanobacteriota</taxon>
        <taxon>Cyanophyceae</taxon>
        <taxon>Oscillatoriophycideae</taxon>
        <taxon>Oscillatoriales</taxon>
        <taxon>Sirenicapillariaceae</taxon>
        <taxon>Limnospira</taxon>
    </lineage>
</organism>
<evidence type="ECO:0000256" key="4">
    <source>
        <dbReference type="ARBA" id="ARBA00022777"/>
    </source>
</evidence>
<feature type="binding site" evidence="5">
    <location>
        <position position="93"/>
    </location>
    <ligand>
        <name>AMP</name>
        <dbReference type="ChEBI" id="CHEBI:456215"/>
    </ligand>
</feature>
<dbReference type="NCBIfam" id="NF011100">
    <property type="entry name" value="PRK14527.1"/>
    <property type="match status" value="1"/>
</dbReference>
<dbReference type="PANTHER" id="PTHR23359">
    <property type="entry name" value="NUCLEOTIDE KINASE"/>
    <property type="match status" value="1"/>
</dbReference>
<feature type="binding site" evidence="5">
    <location>
        <position position="37"/>
    </location>
    <ligand>
        <name>AMP</name>
        <dbReference type="ChEBI" id="CHEBI:456215"/>
    </ligand>
</feature>
<comment type="subunit">
    <text evidence="5 7">Monomer.</text>
</comment>
<dbReference type="NCBIfam" id="NF011104">
    <property type="entry name" value="PRK14531.1"/>
    <property type="match status" value="1"/>
</dbReference>
<evidence type="ECO:0000256" key="2">
    <source>
        <dbReference type="ARBA" id="ARBA00022727"/>
    </source>
</evidence>
<keyword evidence="3 5" id="KW-0547">Nucleotide-binding</keyword>
<dbReference type="GeneID" id="301681606"/>
<gene>
    <name evidence="5 8" type="primary">adk</name>
    <name evidence="8" type="ORF">NIES46_06610</name>
</gene>
<keyword evidence="1 5" id="KW-0808">Transferase</keyword>
<dbReference type="InterPro" id="IPR000850">
    <property type="entry name" value="Adenylat/UMP-CMP_kin"/>
</dbReference>
<reference evidence="8 9" key="1">
    <citation type="journal article" date="2019" name="J Genomics">
        <title>The Draft Genome of a Hydrogen-producing Cyanobacterium, Arthrospira platensis NIES-46.</title>
        <authorList>
            <person name="Suzuki S."/>
            <person name="Yamaguchi H."/>
            <person name="Kawachi M."/>
        </authorList>
    </citation>
    <scope>NUCLEOTIDE SEQUENCE [LARGE SCALE GENOMIC DNA]</scope>
    <source>
        <strain evidence="8 9">NIES-46</strain>
    </source>
</reference>
<dbReference type="RefSeq" id="WP_006618081.1">
    <property type="nucleotide sequence ID" value="NZ_BIMW01000032.1"/>
</dbReference>
<dbReference type="EC" id="2.7.4.3" evidence="5 7"/>
<evidence type="ECO:0000256" key="1">
    <source>
        <dbReference type="ARBA" id="ARBA00022679"/>
    </source>
</evidence>
<dbReference type="Pfam" id="PF00406">
    <property type="entry name" value="ADK"/>
    <property type="match status" value="1"/>
</dbReference>
<feature type="binding site" evidence="5">
    <location>
        <begin position="58"/>
        <end position="60"/>
    </location>
    <ligand>
        <name>AMP</name>
        <dbReference type="ChEBI" id="CHEBI:456215"/>
    </ligand>
</feature>
<dbReference type="EMBL" id="BIMW01000032">
    <property type="protein sequence ID" value="GCE92621.1"/>
    <property type="molecule type" value="Genomic_DNA"/>
</dbReference>
<evidence type="ECO:0000256" key="7">
    <source>
        <dbReference type="RuleBase" id="RU003331"/>
    </source>
</evidence>
<comment type="pathway">
    <text evidence="5">Purine metabolism; AMP biosynthesis via salvage pathway; AMP from ADP: step 1/1.</text>
</comment>
<dbReference type="NCBIfam" id="NF001381">
    <property type="entry name" value="PRK00279.1-3"/>
    <property type="match status" value="1"/>
</dbReference>
<dbReference type="NCBIfam" id="NF002700">
    <property type="entry name" value="PRK02496.1"/>
    <property type="match status" value="1"/>
</dbReference>
<feature type="binding site" evidence="5">
    <location>
        <position position="149"/>
    </location>
    <ligand>
        <name>AMP</name>
        <dbReference type="ChEBI" id="CHEBI:456215"/>
    </ligand>
</feature>
<evidence type="ECO:0000256" key="3">
    <source>
        <dbReference type="ARBA" id="ARBA00022741"/>
    </source>
</evidence>
<comment type="function">
    <text evidence="5">Catalyzes the reversible transfer of the terminal phosphate group between ATP and AMP. Plays an important role in cellular energy homeostasis and in adenine nucleotide metabolism.</text>
</comment>
<comment type="caution">
    <text evidence="8">The sequence shown here is derived from an EMBL/GenBank/DDBJ whole genome shotgun (WGS) entry which is preliminary data.</text>
</comment>
<comment type="domain">
    <text evidence="5">Consists of three domains, a large central CORE domain and two small peripheral domains, NMPbind and LID, which undergo movements during catalysis. The LID domain closes over the site of phosphoryl transfer upon ATP binding. Assembling and dissambling the active center during each catalytic cycle provides an effective means to prevent ATP hydrolysis.</text>
</comment>
<dbReference type="Gene3D" id="3.40.50.300">
    <property type="entry name" value="P-loop containing nucleotide triphosphate hydrolases"/>
    <property type="match status" value="1"/>
</dbReference>
<feature type="binding site" evidence="5">
    <location>
        <position position="138"/>
    </location>
    <ligand>
        <name>AMP</name>
        <dbReference type="ChEBI" id="CHEBI:456215"/>
    </ligand>
</feature>
<dbReference type="PROSITE" id="PS00113">
    <property type="entry name" value="ADENYLATE_KINASE"/>
    <property type="match status" value="1"/>
</dbReference>
<dbReference type="HAMAP" id="MF_00235">
    <property type="entry name" value="Adenylate_kinase_Adk"/>
    <property type="match status" value="1"/>
</dbReference>
<comment type="subcellular location">
    <subcellularLocation>
        <location evidence="5 7">Cytoplasm</location>
    </subcellularLocation>
</comment>
<name>A0A5M3T439_LIMPL</name>
<evidence type="ECO:0000256" key="6">
    <source>
        <dbReference type="RuleBase" id="RU003330"/>
    </source>
</evidence>
<feature type="region of interest" description="NMP" evidence="5">
    <location>
        <begin position="31"/>
        <end position="60"/>
    </location>
</feature>
<dbReference type="CDD" id="cd01428">
    <property type="entry name" value="ADK"/>
    <property type="match status" value="1"/>
</dbReference>
<keyword evidence="9" id="KW-1185">Reference proteome</keyword>
<evidence type="ECO:0000313" key="8">
    <source>
        <dbReference type="EMBL" id="GCE92621.1"/>
    </source>
</evidence>
<dbReference type="GO" id="GO:0016301">
    <property type="term" value="F:kinase activity"/>
    <property type="evidence" value="ECO:0007669"/>
    <property type="project" value="UniProtKB-KW"/>
</dbReference>
<sequence length="192" mass="21850">MRELIFLGPPGSGKGTQAARMAQIMKIPHISTGEILRDHVSKQTTLGQQAKTYMDLGDLVPDQLILDMVTHRLSEPDAETGWILDGFPRNVSQAQFVQEHLLAVDEKTGKIPDKDHVWVINLEVPDDVILKRLLVRGREDDHEETILHRLQVYREQTAPLIEFYSSRNQLHHINGDRSMEEVTDSLKEVITS</sequence>
<comment type="catalytic activity">
    <reaction evidence="5 7">
        <text>AMP + ATP = 2 ADP</text>
        <dbReference type="Rhea" id="RHEA:12973"/>
        <dbReference type="ChEBI" id="CHEBI:30616"/>
        <dbReference type="ChEBI" id="CHEBI:456215"/>
        <dbReference type="ChEBI" id="CHEBI:456216"/>
        <dbReference type="EC" id="2.7.4.3"/>
    </reaction>
</comment>
<keyword evidence="5 7" id="KW-0067">ATP-binding</keyword>
<feature type="binding site" evidence="5">
    <location>
        <begin position="11"/>
        <end position="16"/>
    </location>
    <ligand>
        <name>ATP</name>
        <dbReference type="ChEBI" id="CHEBI:30616"/>
    </ligand>
</feature>
<dbReference type="SUPFAM" id="SSF52540">
    <property type="entry name" value="P-loop containing nucleoside triphosphate hydrolases"/>
    <property type="match status" value="1"/>
</dbReference>
<feature type="binding site" evidence="5">
    <location>
        <position position="177"/>
    </location>
    <ligand>
        <name>ATP</name>
        <dbReference type="ChEBI" id="CHEBI:30616"/>
    </ligand>
</feature>
<dbReference type="InterPro" id="IPR033690">
    <property type="entry name" value="Adenylat_kinase_CS"/>
</dbReference>
<comment type="similarity">
    <text evidence="5 6">Belongs to the adenylate kinase family.</text>
</comment>
<evidence type="ECO:0000313" key="9">
    <source>
        <dbReference type="Proteomes" id="UP000326169"/>
    </source>
</evidence>
<protein>
    <recommendedName>
        <fullName evidence="5 7">Adenylate kinase</fullName>
        <shortName evidence="5">AK</shortName>
        <ecNumber evidence="5 7">2.7.4.3</ecNumber>
    </recommendedName>
    <alternativeName>
        <fullName evidence="5">ATP-AMP transphosphorylase</fullName>
    </alternativeName>
    <alternativeName>
        <fullName evidence="5">ATP:AMP phosphotransferase</fullName>
    </alternativeName>
    <alternativeName>
        <fullName evidence="5">Adenylate monophosphate kinase</fullName>
    </alternativeName>
</protein>